<dbReference type="GO" id="GO:0046820">
    <property type="term" value="F:4-amino-4-deoxychorismate synthase activity"/>
    <property type="evidence" value="ECO:0007669"/>
    <property type="project" value="UniProtKB-EC"/>
</dbReference>
<dbReference type="InterPro" id="IPR005802">
    <property type="entry name" value="ADC_synth_comp_1"/>
</dbReference>
<organism evidence="5 6">
    <name type="scientific">Inquilinus limosus</name>
    <dbReference type="NCBI Taxonomy" id="171674"/>
    <lineage>
        <taxon>Bacteria</taxon>
        <taxon>Pseudomonadati</taxon>
        <taxon>Pseudomonadota</taxon>
        <taxon>Alphaproteobacteria</taxon>
        <taxon>Rhodospirillales</taxon>
        <taxon>Rhodospirillaceae</taxon>
        <taxon>Inquilinus</taxon>
    </lineage>
</organism>
<evidence type="ECO:0000256" key="1">
    <source>
        <dbReference type="ARBA" id="ARBA00013139"/>
    </source>
</evidence>
<evidence type="ECO:0000259" key="3">
    <source>
        <dbReference type="Pfam" id="PF00425"/>
    </source>
</evidence>
<dbReference type="GO" id="GO:0000162">
    <property type="term" value="P:L-tryptophan biosynthetic process"/>
    <property type="evidence" value="ECO:0007669"/>
    <property type="project" value="TreeGrafter"/>
</dbReference>
<keyword evidence="5" id="KW-0032">Aminotransferase</keyword>
<dbReference type="PRINTS" id="PR00095">
    <property type="entry name" value="ANTSNTHASEI"/>
</dbReference>
<dbReference type="InterPro" id="IPR019999">
    <property type="entry name" value="Anth_synth_I-like"/>
</dbReference>
<dbReference type="GO" id="GO:0009396">
    <property type="term" value="P:folic acid-containing compound biosynthetic process"/>
    <property type="evidence" value="ECO:0007669"/>
    <property type="project" value="InterPro"/>
</dbReference>
<reference evidence="5" key="1">
    <citation type="submission" date="2020-06" db="EMBL/GenBank/DDBJ databases">
        <title>Stable isotope informed genome-resolved metagenomics uncovers potential trophic interactions in rhizosphere soil.</title>
        <authorList>
            <person name="Starr E.P."/>
            <person name="Shi S."/>
            <person name="Blazewicz S.J."/>
            <person name="Koch B.J."/>
            <person name="Probst A.J."/>
            <person name="Hungate B.A."/>
            <person name="Pett-Ridge J."/>
            <person name="Firestone M.K."/>
            <person name="Banfield J.F."/>
        </authorList>
    </citation>
    <scope>NUCLEOTIDE SEQUENCE</scope>
    <source>
        <strain evidence="5">YM_69_17</strain>
    </source>
</reference>
<evidence type="ECO:0000256" key="2">
    <source>
        <dbReference type="ARBA" id="ARBA00022679"/>
    </source>
</evidence>
<evidence type="ECO:0000313" key="5">
    <source>
        <dbReference type="EMBL" id="MBW8725935.1"/>
    </source>
</evidence>
<dbReference type="InterPro" id="IPR015890">
    <property type="entry name" value="Chorismate_C"/>
</dbReference>
<protein>
    <recommendedName>
        <fullName evidence="1">aminodeoxychorismate synthase</fullName>
        <ecNumber evidence="1">2.6.1.85</ecNumber>
    </recommendedName>
</protein>
<dbReference type="PANTHER" id="PTHR11236">
    <property type="entry name" value="AMINOBENZOATE/ANTHRANILATE SYNTHASE"/>
    <property type="match status" value="1"/>
</dbReference>
<feature type="domain" description="Chorismate-utilising enzyme C-terminal" evidence="3">
    <location>
        <begin position="226"/>
        <end position="482"/>
    </location>
</feature>
<dbReference type="PANTHER" id="PTHR11236:SF50">
    <property type="entry name" value="AMINODEOXYCHORISMATE SYNTHASE COMPONENT 1"/>
    <property type="match status" value="1"/>
</dbReference>
<sequence>MCAHPPRANFGPTCPPEPDRYVNHRLATPFPSPVATAPDVLCRPIPWRDPVDAFAAVRHRPRPVLLDSALVDGTRGRWSLIAADPFRWVEVGAAEAPADPFGAVATLLARYRVEPDPELPPLGPGAIGVLGYEAGRFADRVPAPQPVGLDLPDIAFGLYDCVAVFDAVERRAWVLSTGWPEEDAVARRHWAQAQADDLAAALAAAPPLPPPDTALRGVWRSEMPADGYRDGVRRIRDWIAAGDIYQANLTQRFLADLPDGLDPFTLHRRLRALSPAPFAAFLDLGQGRWIASASPERFLAVDPAGRVETRPIKGTRPRGIDPTTDAALAAELQASAKDRAENLMIVDLQRNDLSKVCAVGSVRVPILCGLETFPRVHHLVSVVEGRLAPGRNAVDLLRACFPGGSITGAPKIRAMEIIRELEPARRGVYCGSVVHLGFDGSMDSSIVIRTLCGAKGQVAAQAGGGIVYDSDPDAEYDEAMVKVRPLLQALAGTG</sequence>
<name>A0A952FMJ6_9PROT</name>
<evidence type="ECO:0000313" key="6">
    <source>
        <dbReference type="Proteomes" id="UP000700706"/>
    </source>
</evidence>
<dbReference type="NCBIfam" id="TIGR00553">
    <property type="entry name" value="pabB"/>
    <property type="match status" value="1"/>
</dbReference>
<proteinExistence type="predicted"/>
<comment type="caution">
    <text evidence="5">The sequence shown here is derived from an EMBL/GenBank/DDBJ whole genome shotgun (WGS) entry which is preliminary data.</text>
</comment>
<dbReference type="Pfam" id="PF04715">
    <property type="entry name" value="Anth_synt_I_N"/>
    <property type="match status" value="1"/>
</dbReference>
<gene>
    <name evidence="5" type="primary">pabB</name>
    <name evidence="5" type="ORF">JF625_12375</name>
</gene>
<dbReference type="Proteomes" id="UP000700706">
    <property type="component" value="Unassembled WGS sequence"/>
</dbReference>
<dbReference type="EMBL" id="JAEKLZ010000191">
    <property type="protein sequence ID" value="MBW8725935.1"/>
    <property type="molecule type" value="Genomic_DNA"/>
</dbReference>
<accession>A0A952FMJ6</accession>
<dbReference type="SUPFAM" id="SSF56322">
    <property type="entry name" value="ADC synthase"/>
    <property type="match status" value="1"/>
</dbReference>
<dbReference type="InterPro" id="IPR005801">
    <property type="entry name" value="ADC_synthase"/>
</dbReference>
<keyword evidence="2 5" id="KW-0808">Transferase</keyword>
<dbReference type="InterPro" id="IPR006805">
    <property type="entry name" value="Anth_synth_I_N"/>
</dbReference>
<dbReference type="Pfam" id="PF00425">
    <property type="entry name" value="Chorismate_bind"/>
    <property type="match status" value="1"/>
</dbReference>
<dbReference type="EC" id="2.6.1.85" evidence="1"/>
<evidence type="ECO:0000259" key="4">
    <source>
        <dbReference type="Pfam" id="PF04715"/>
    </source>
</evidence>
<feature type="domain" description="Anthranilate synthase component I N-terminal" evidence="4">
    <location>
        <begin position="47"/>
        <end position="173"/>
    </location>
</feature>
<dbReference type="Gene3D" id="3.60.120.10">
    <property type="entry name" value="Anthranilate synthase"/>
    <property type="match status" value="1"/>
</dbReference>
<dbReference type="AlphaFoldDB" id="A0A952FMJ6"/>